<evidence type="ECO:0000313" key="3">
    <source>
        <dbReference type="Proteomes" id="UP001168216"/>
    </source>
</evidence>
<comment type="caution">
    <text evidence="2">The sequence shown here is derived from an EMBL/GenBank/DDBJ whole genome shotgun (WGS) entry which is preliminary data.</text>
</comment>
<dbReference type="Proteomes" id="UP001168216">
    <property type="component" value="Unassembled WGS sequence"/>
</dbReference>
<evidence type="ECO:0000313" key="2">
    <source>
        <dbReference type="EMBL" id="MDM5141723.1"/>
    </source>
</evidence>
<dbReference type="AlphaFoldDB" id="A0AAW7IH73"/>
<feature type="region of interest" description="Disordered" evidence="1">
    <location>
        <begin position="50"/>
        <end position="83"/>
    </location>
</feature>
<evidence type="ECO:0008006" key="4">
    <source>
        <dbReference type="Google" id="ProtNLM"/>
    </source>
</evidence>
<evidence type="ECO:0000256" key="1">
    <source>
        <dbReference type="SAM" id="MobiDB-lite"/>
    </source>
</evidence>
<dbReference type="RefSeq" id="WP_290022712.1">
    <property type="nucleotide sequence ID" value="NZ_JAOPLV010000010.1"/>
</dbReference>
<protein>
    <recommendedName>
        <fullName evidence="4">Phage protein</fullName>
    </recommendedName>
</protein>
<feature type="compositionally biased region" description="Basic residues" evidence="1">
    <location>
        <begin position="68"/>
        <end position="83"/>
    </location>
</feature>
<organism evidence="2 3">
    <name type="scientific">Aeromonas bestiarum</name>
    <dbReference type="NCBI Taxonomy" id="105751"/>
    <lineage>
        <taxon>Bacteria</taxon>
        <taxon>Pseudomonadati</taxon>
        <taxon>Pseudomonadota</taxon>
        <taxon>Gammaproteobacteria</taxon>
        <taxon>Aeromonadales</taxon>
        <taxon>Aeromonadaceae</taxon>
        <taxon>Aeromonas</taxon>
    </lineage>
</organism>
<proteinExistence type="predicted"/>
<name>A0AAW7IH73_9GAMM</name>
<reference evidence="2" key="1">
    <citation type="submission" date="2023-08" db="EMBL/GenBank/DDBJ databases">
        <title>WGS of Aeromonas isolates.</title>
        <authorList>
            <person name="Lee H."/>
        </authorList>
    </citation>
    <scope>NUCLEOTIDE SEQUENCE</scope>
    <source>
        <strain evidence="2">SL22</strain>
    </source>
</reference>
<gene>
    <name evidence="2" type="ORF">OB959_18295</name>
</gene>
<dbReference type="EMBL" id="JAOPLV010000010">
    <property type="protein sequence ID" value="MDM5141723.1"/>
    <property type="molecule type" value="Genomic_DNA"/>
</dbReference>
<accession>A0AAW7IH73</accession>
<sequence length="83" mass="9109">MMKMKSALVGLLLGGLGGFSPLMIRNWQGPASLDEAIELHVRKIKRASRHRPAFNGGLPSVKQAQRQAKAKRAGRRARRLGHA</sequence>